<reference evidence="7" key="2">
    <citation type="submission" date="2023-07" db="EMBL/GenBank/DDBJ databases">
        <authorList>
            <consortium name="Lawrence Berkeley National Laboratory"/>
            <person name="Haridas S."/>
            <person name="Hensen N."/>
            <person name="Bonometti L."/>
            <person name="Westerberg I."/>
            <person name="Brannstrom I.O."/>
            <person name="Guillou S."/>
            <person name="Cros-Aarteil S."/>
            <person name="Calhoun S."/>
            <person name="Kuo A."/>
            <person name="Mondo S."/>
            <person name="Pangilinan J."/>
            <person name="Riley R."/>
            <person name="LaButti K."/>
            <person name="Andreopoulos B."/>
            <person name="Lipzen A."/>
            <person name="Chen C."/>
            <person name="Yanf M."/>
            <person name="Daum C."/>
            <person name="Ng V."/>
            <person name="Clum A."/>
            <person name="Steindorff A."/>
            <person name="Ohm R."/>
            <person name="Martin F."/>
            <person name="Silar P."/>
            <person name="Natvig D."/>
            <person name="Lalanne C."/>
            <person name="Gautier V."/>
            <person name="Ament-velasquez S.L."/>
            <person name="Kruys A."/>
            <person name="Hutchinson M.I."/>
            <person name="Powell A.J."/>
            <person name="Barry K."/>
            <person name="Miller A.N."/>
            <person name="Grigoriev I.V."/>
            <person name="Debuchy R."/>
            <person name="Gladieux P."/>
            <person name="Thoren M.H."/>
            <person name="Johannesson H."/>
        </authorList>
    </citation>
    <scope>NUCLEOTIDE SEQUENCE</scope>
    <source>
        <strain evidence="7">FGSC 1904</strain>
    </source>
</reference>
<comment type="caution">
    <text evidence="7">The sequence shown here is derived from an EMBL/GenBank/DDBJ whole genome shotgun (WGS) entry which is preliminary data.</text>
</comment>
<evidence type="ECO:0000256" key="1">
    <source>
        <dbReference type="ARBA" id="ARBA00004141"/>
    </source>
</evidence>
<organism evidence="7 8">
    <name type="scientific">Sordaria brevicollis</name>
    <dbReference type="NCBI Taxonomy" id="83679"/>
    <lineage>
        <taxon>Eukaryota</taxon>
        <taxon>Fungi</taxon>
        <taxon>Dikarya</taxon>
        <taxon>Ascomycota</taxon>
        <taxon>Pezizomycotina</taxon>
        <taxon>Sordariomycetes</taxon>
        <taxon>Sordariomycetidae</taxon>
        <taxon>Sordariales</taxon>
        <taxon>Sordariaceae</taxon>
        <taxon>Sordaria</taxon>
    </lineage>
</organism>
<dbReference type="PROSITE" id="PS00216">
    <property type="entry name" value="SUGAR_TRANSPORT_1"/>
    <property type="match status" value="1"/>
</dbReference>
<dbReference type="InterPro" id="IPR011701">
    <property type="entry name" value="MFS"/>
</dbReference>
<feature type="transmembrane region" description="Helical" evidence="6">
    <location>
        <begin position="220"/>
        <end position="240"/>
    </location>
</feature>
<comment type="subcellular location">
    <subcellularLocation>
        <location evidence="1">Membrane</location>
        <topology evidence="1">Multi-pass membrane protein</topology>
    </subcellularLocation>
</comment>
<feature type="region of interest" description="Disordered" evidence="5">
    <location>
        <begin position="26"/>
        <end position="50"/>
    </location>
</feature>
<dbReference type="EMBL" id="JAUTDP010000010">
    <property type="protein sequence ID" value="KAK3395326.1"/>
    <property type="molecule type" value="Genomic_DNA"/>
</dbReference>
<feature type="transmembrane region" description="Helical" evidence="6">
    <location>
        <begin position="424"/>
        <end position="445"/>
    </location>
</feature>
<evidence type="ECO:0000256" key="2">
    <source>
        <dbReference type="ARBA" id="ARBA00022692"/>
    </source>
</evidence>
<dbReference type="PANTHER" id="PTHR23501:SF195">
    <property type="entry name" value="PEP5"/>
    <property type="match status" value="1"/>
</dbReference>
<evidence type="ECO:0000256" key="6">
    <source>
        <dbReference type="SAM" id="Phobius"/>
    </source>
</evidence>
<feature type="transmembrane region" description="Helical" evidence="6">
    <location>
        <begin position="126"/>
        <end position="143"/>
    </location>
</feature>
<feature type="transmembrane region" description="Helical" evidence="6">
    <location>
        <begin position="97"/>
        <end position="114"/>
    </location>
</feature>
<gene>
    <name evidence="7" type="ORF">B0T20DRAFT_442805</name>
</gene>
<dbReference type="GO" id="GO:0022857">
    <property type="term" value="F:transmembrane transporter activity"/>
    <property type="evidence" value="ECO:0007669"/>
    <property type="project" value="InterPro"/>
</dbReference>
<dbReference type="InterPro" id="IPR005829">
    <property type="entry name" value="Sugar_transporter_CS"/>
</dbReference>
<dbReference type="Pfam" id="PF07690">
    <property type="entry name" value="MFS_1"/>
    <property type="match status" value="1"/>
</dbReference>
<feature type="transmembrane region" description="Helical" evidence="6">
    <location>
        <begin position="291"/>
        <end position="310"/>
    </location>
</feature>
<dbReference type="AlphaFoldDB" id="A0AAE0P8H5"/>
<dbReference type="SUPFAM" id="SSF103473">
    <property type="entry name" value="MFS general substrate transporter"/>
    <property type="match status" value="1"/>
</dbReference>
<feature type="transmembrane region" description="Helical" evidence="6">
    <location>
        <begin position="260"/>
        <end position="279"/>
    </location>
</feature>
<feature type="transmembrane region" description="Helical" evidence="6">
    <location>
        <begin position="373"/>
        <end position="390"/>
    </location>
</feature>
<protein>
    <submittedName>
        <fullName evidence="7">Major facilitator superfamily domain-containing protein</fullName>
    </submittedName>
</protein>
<evidence type="ECO:0000256" key="5">
    <source>
        <dbReference type="SAM" id="MobiDB-lite"/>
    </source>
</evidence>
<dbReference type="Gene3D" id="1.20.1250.20">
    <property type="entry name" value="MFS general substrate transporter like domains"/>
    <property type="match status" value="1"/>
</dbReference>
<name>A0AAE0P8H5_SORBR</name>
<dbReference type="InterPro" id="IPR036259">
    <property type="entry name" value="MFS_trans_sf"/>
</dbReference>
<feature type="transmembrane region" description="Helical" evidence="6">
    <location>
        <begin position="457"/>
        <end position="480"/>
    </location>
</feature>
<feature type="compositionally biased region" description="Acidic residues" evidence="5">
    <location>
        <begin position="36"/>
        <end position="47"/>
    </location>
</feature>
<reference evidence="7" key="1">
    <citation type="journal article" date="2023" name="Mol. Phylogenet. Evol.">
        <title>Genome-scale phylogeny and comparative genomics of the fungal order Sordariales.</title>
        <authorList>
            <person name="Hensen N."/>
            <person name="Bonometti L."/>
            <person name="Westerberg I."/>
            <person name="Brannstrom I.O."/>
            <person name="Guillou S."/>
            <person name="Cros-Aarteil S."/>
            <person name="Calhoun S."/>
            <person name="Haridas S."/>
            <person name="Kuo A."/>
            <person name="Mondo S."/>
            <person name="Pangilinan J."/>
            <person name="Riley R."/>
            <person name="LaButti K."/>
            <person name="Andreopoulos B."/>
            <person name="Lipzen A."/>
            <person name="Chen C."/>
            <person name="Yan M."/>
            <person name="Daum C."/>
            <person name="Ng V."/>
            <person name="Clum A."/>
            <person name="Steindorff A."/>
            <person name="Ohm R.A."/>
            <person name="Martin F."/>
            <person name="Silar P."/>
            <person name="Natvig D.O."/>
            <person name="Lalanne C."/>
            <person name="Gautier V."/>
            <person name="Ament-Velasquez S.L."/>
            <person name="Kruys A."/>
            <person name="Hutchinson M.I."/>
            <person name="Powell A.J."/>
            <person name="Barry K."/>
            <person name="Miller A.N."/>
            <person name="Grigoriev I.V."/>
            <person name="Debuchy R."/>
            <person name="Gladieux P."/>
            <person name="Hiltunen Thoren M."/>
            <person name="Johannesson H."/>
        </authorList>
    </citation>
    <scope>NUCLEOTIDE SEQUENCE</scope>
    <source>
        <strain evidence="7">FGSC 1904</strain>
    </source>
</reference>
<feature type="transmembrane region" description="Helical" evidence="6">
    <location>
        <begin position="60"/>
        <end position="82"/>
    </location>
</feature>
<accession>A0AAE0P8H5</accession>
<feature type="transmembrane region" description="Helical" evidence="6">
    <location>
        <begin position="397"/>
        <end position="418"/>
    </location>
</feature>
<keyword evidence="4 6" id="KW-0472">Membrane</keyword>
<dbReference type="GO" id="GO:0005886">
    <property type="term" value="C:plasma membrane"/>
    <property type="evidence" value="ECO:0007669"/>
    <property type="project" value="TreeGrafter"/>
</dbReference>
<feature type="transmembrane region" description="Helical" evidence="6">
    <location>
        <begin position="190"/>
        <end position="208"/>
    </location>
</feature>
<evidence type="ECO:0000313" key="7">
    <source>
        <dbReference type="EMBL" id="KAK3395326.1"/>
    </source>
</evidence>
<sequence>MAYSDETQSPRAEVQQATKLVALVTEKASSSQTNDNDNDNDNSDDTESNERVPHLHAKTFLAVFAVCLIYFAQLLTLVGAGAQGQTIASHFSAPTQAIWFSAPLTILTVVLGPIISQAADYWGRKWFLVIPTLVGGGVGSVVVSRANSMPVAILGFTIIGVGFCPQPLLHVVTSEVLPRRWRAWGQAADMASNALGAAVGLYVGGALNRSNDPASEGFRYYFLMSMAIYVIAAVLCWVVYNPPLRPLQTELSTGQKLRRLDWGGYGFLAVGLVLFSVGLSYSKNPYEWRDLQVSATFAVGILFSVGLVVYETWVKKDGMFHHGLFTGNRNFAVAMFCVFAEGVAFFATNTYFAFQVSVLYESDALLVGVRYSLVLNMAAIFAGLTGWYCAVTRRAKWATFVAFGLFILFFICMATTTRKSNTPTWGYTVLVGSAVGMTLTTLVTVAQLSTPPELISVGSGLIISIRSLGGTVGLAIYNALFHDVMKNLGRRVGEVVVPMGISPGDVVKFVTALETRDQKTLGTIPGVTAEVIEAGAIALQDTFTIAFRHVWIAGACFVTLAALVSLLLSDPKREFNMHIDAPVEKDEDLYSV</sequence>
<dbReference type="PANTHER" id="PTHR23501">
    <property type="entry name" value="MAJOR FACILITATOR SUPERFAMILY"/>
    <property type="match status" value="1"/>
</dbReference>
<evidence type="ECO:0000256" key="4">
    <source>
        <dbReference type="ARBA" id="ARBA00023136"/>
    </source>
</evidence>
<feature type="transmembrane region" description="Helical" evidence="6">
    <location>
        <begin position="549"/>
        <end position="568"/>
    </location>
</feature>
<dbReference type="Proteomes" id="UP001281003">
    <property type="component" value="Unassembled WGS sequence"/>
</dbReference>
<keyword evidence="8" id="KW-1185">Reference proteome</keyword>
<keyword evidence="2 6" id="KW-0812">Transmembrane</keyword>
<feature type="transmembrane region" description="Helical" evidence="6">
    <location>
        <begin position="149"/>
        <end position="169"/>
    </location>
</feature>
<proteinExistence type="predicted"/>
<feature type="transmembrane region" description="Helical" evidence="6">
    <location>
        <begin position="331"/>
        <end position="353"/>
    </location>
</feature>
<evidence type="ECO:0000256" key="3">
    <source>
        <dbReference type="ARBA" id="ARBA00022989"/>
    </source>
</evidence>
<evidence type="ECO:0000313" key="8">
    <source>
        <dbReference type="Proteomes" id="UP001281003"/>
    </source>
</evidence>
<keyword evidence="3 6" id="KW-1133">Transmembrane helix</keyword>